<dbReference type="EMBL" id="CP025611">
    <property type="protein sequence ID" value="AUN30718.1"/>
    <property type="molecule type" value="Genomic_DNA"/>
</dbReference>
<evidence type="ECO:0000313" key="2">
    <source>
        <dbReference type="Proteomes" id="UP000234752"/>
    </source>
</evidence>
<gene>
    <name evidence="1" type="ORF">C0V82_11045</name>
</gene>
<dbReference type="Proteomes" id="UP000234752">
    <property type="component" value="Chromosome eg_1"/>
</dbReference>
<keyword evidence="2" id="KW-1185">Reference proteome</keyword>
<dbReference type="KEGG" id="ncb:C0V82_11045"/>
<reference evidence="1 2" key="1">
    <citation type="submission" date="2017-12" db="EMBL/GenBank/DDBJ databases">
        <title>Genomes of bacteria within cyanobacterial aggregates.</title>
        <authorList>
            <person name="Cai H."/>
        </authorList>
    </citation>
    <scope>NUCLEOTIDE SEQUENCE [LARGE SCALE GENOMIC DNA]</scope>
    <source>
        <strain evidence="1 2">TH16</strain>
    </source>
</reference>
<proteinExistence type="predicted"/>
<protein>
    <submittedName>
        <fullName evidence="1">DUF3052 domain-containing protein</fullName>
    </submittedName>
</protein>
<organism evidence="1 2">
    <name type="scientific">Niveispirillum cyanobacteriorum</name>
    <dbReference type="NCBI Taxonomy" id="1612173"/>
    <lineage>
        <taxon>Bacteria</taxon>
        <taxon>Pseudomonadati</taxon>
        <taxon>Pseudomonadota</taxon>
        <taxon>Alphaproteobacteria</taxon>
        <taxon>Rhodospirillales</taxon>
        <taxon>Azospirillaceae</taxon>
        <taxon>Niveispirillum</taxon>
    </lineage>
</organism>
<sequence length="199" mass="20707">MGQEATITATWNGTTSHGKAMLEGDHLLLRGETRVKLMLADLTGANVAGDDLVLTTPDGTLSLALGAAKAADWLHRIQNPKTVLDKLGVKAGQRIALRGQPPDPVLAAELSRGGVTGDAGDDADLILLVADAVADLDAVSAIAPGLGLKSGLWIIYPKGRRDMTQEDVFTAGRGAGLVDNKVCAVSPTHTALKFVRRKA</sequence>
<dbReference type="AlphaFoldDB" id="A0A2K9NC80"/>
<name>A0A2K9NC80_9PROT</name>
<dbReference type="RefSeq" id="WP_102112394.1">
    <property type="nucleotide sequence ID" value="NZ_BMGN01000002.1"/>
</dbReference>
<dbReference type="OrthoDB" id="121137at2"/>
<evidence type="ECO:0000313" key="1">
    <source>
        <dbReference type="EMBL" id="AUN30718.1"/>
    </source>
</evidence>
<accession>A0A2K9NC80</accession>